<evidence type="ECO:0000313" key="20">
    <source>
        <dbReference type="Proteomes" id="UP001322138"/>
    </source>
</evidence>
<dbReference type="SUPFAM" id="SSF49899">
    <property type="entry name" value="Concanavalin A-like lectins/glucanases"/>
    <property type="match status" value="1"/>
</dbReference>
<keyword evidence="9 13" id="KW-0378">Hydrolase</keyword>
<dbReference type="Gene3D" id="2.60.120.180">
    <property type="match status" value="1"/>
</dbReference>
<dbReference type="SUPFAM" id="SSF57180">
    <property type="entry name" value="Cellulose-binding domain"/>
    <property type="match status" value="1"/>
</dbReference>
<organism evidence="19 20">
    <name type="scientific">Podospora bellae-mahoneyi</name>
    <dbReference type="NCBI Taxonomy" id="2093777"/>
    <lineage>
        <taxon>Eukaryota</taxon>
        <taxon>Fungi</taxon>
        <taxon>Dikarya</taxon>
        <taxon>Ascomycota</taxon>
        <taxon>Pezizomycotina</taxon>
        <taxon>Sordariomycetes</taxon>
        <taxon>Sordariomycetidae</taxon>
        <taxon>Sordariales</taxon>
        <taxon>Podosporaceae</taxon>
        <taxon>Podospora</taxon>
    </lineage>
</organism>
<evidence type="ECO:0000256" key="9">
    <source>
        <dbReference type="ARBA" id="ARBA00022801"/>
    </source>
</evidence>
<evidence type="ECO:0000256" key="15">
    <source>
        <dbReference type="SAM" id="MobiDB-lite"/>
    </source>
</evidence>
<dbReference type="PRINTS" id="PR00911">
    <property type="entry name" value="GLHYDRLASE11"/>
</dbReference>
<dbReference type="EMBL" id="JAFFGZ010000004">
    <property type="protein sequence ID" value="KAK4646823.1"/>
    <property type="molecule type" value="Genomic_DNA"/>
</dbReference>
<comment type="caution">
    <text evidence="19">The sequence shown here is derived from an EMBL/GenBank/DDBJ whole genome shotgun (WGS) entry which is preliminary data.</text>
</comment>
<dbReference type="PROSITE" id="PS00776">
    <property type="entry name" value="GH11_1"/>
    <property type="match status" value="1"/>
</dbReference>
<dbReference type="PROSITE" id="PS00562">
    <property type="entry name" value="CBM1_1"/>
    <property type="match status" value="1"/>
</dbReference>
<feature type="domain" description="CBM1" evidence="17">
    <location>
        <begin position="251"/>
        <end position="287"/>
    </location>
</feature>
<evidence type="ECO:0000256" key="6">
    <source>
        <dbReference type="ARBA" id="ARBA00022525"/>
    </source>
</evidence>
<evidence type="ECO:0000256" key="11">
    <source>
        <dbReference type="ARBA" id="ARBA00023295"/>
    </source>
</evidence>
<protein>
    <recommendedName>
        <fullName evidence="5 13">Endo-1,4-beta-xylanase</fullName>
        <ecNumber evidence="5 13">3.2.1.8</ecNumber>
    </recommendedName>
</protein>
<evidence type="ECO:0000256" key="13">
    <source>
        <dbReference type="PROSITE-ProRule" id="PRU01097"/>
    </source>
</evidence>
<evidence type="ECO:0000256" key="14">
    <source>
        <dbReference type="RuleBase" id="RU362015"/>
    </source>
</evidence>
<comment type="pathway">
    <text evidence="3 13 14">Glycan degradation; xylan degradation.</text>
</comment>
<keyword evidence="6" id="KW-0964">Secreted</keyword>
<comment type="subcellular location">
    <subcellularLocation>
        <location evidence="2">Secreted</location>
    </subcellularLocation>
</comment>
<evidence type="ECO:0000256" key="10">
    <source>
        <dbReference type="ARBA" id="ARBA00023277"/>
    </source>
</evidence>
<dbReference type="InterPro" id="IPR035971">
    <property type="entry name" value="CBD_sf"/>
</dbReference>
<gene>
    <name evidence="19" type="ORF">QC761_213730</name>
</gene>
<evidence type="ECO:0000256" key="2">
    <source>
        <dbReference type="ARBA" id="ARBA00004613"/>
    </source>
</evidence>
<proteinExistence type="inferred from homology"/>
<dbReference type="InterPro" id="IPR013320">
    <property type="entry name" value="ConA-like_dom_sf"/>
</dbReference>
<dbReference type="PROSITE" id="PS51761">
    <property type="entry name" value="GH11_3"/>
    <property type="match status" value="1"/>
</dbReference>
<dbReference type="GeneID" id="87896587"/>
<dbReference type="Pfam" id="PF00457">
    <property type="entry name" value="Glyco_hydro_11"/>
    <property type="match status" value="1"/>
</dbReference>
<name>A0ABR0FS84_9PEZI</name>
<comment type="catalytic activity">
    <reaction evidence="1 13 14">
        <text>Endohydrolysis of (1-&gt;4)-beta-D-xylosidic linkages in xylans.</text>
        <dbReference type="EC" id="3.2.1.8"/>
    </reaction>
</comment>
<dbReference type="InterPro" id="IPR033123">
    <property type="entry name" value="GH11_dom"/>
</dbReference>
<dbReference type="PANTHER" id="PTHR46828">
    <property type="entry name" value="ENDO-1,4-BETA-XYLANASE A-RELATED"/>
    <property type="match status" value="1"/>
</dbReference>
<feature type="signal peptide" evidence="16">
    <location>
        <begin position="1"/>
        <end position="20"/>
    </location>
</feature>
<reference evidence="19 20" key="1">
    <citation type="journal article" date="2023" name="bioRxiv">
        <title>High-quality genome assemblies of four members of thePodospora anserinaspecies complex.</title>
        <authorList>
            <person name="Ament-Velasquez S.L."/>
            <person name="Vogan A.A."/>
            <person name="Wallerman O."/>
            <person name="Hartmann F."/>
            <person name="Gautier V."/>
            <person name="Silar P."/>
            <person name="Giraud T."/>
            <person name="Johannesson H."/>
        </authorList>
    </citation>
    <scope>NUCLEOTIDE SEQUENCE [LARGE SCALE GENOMIC DNA]</scope>
    <source>
        <strain evidence="19 20">CBS 112042</strain>
    </source>
</reference>
<dbReference type="EC" id="3.2.1.8" evidence="5 13"/>
<dbReference type="InterPro" id="IPR018208">
    <property type="entry name" value="GH11_AS_1"/>
</dbReference>
<evidence type="ECO:0000256" key="12">
    <source>
        <dbReference type="ARBA" id="ARBA00023326"/>
    </source>
</evidence>
<evidence type="ECO:0000259" key="18">
    <source>
        <dbReference type="PROSITE" id="PS51761"/>
    </source>
</evidence>
<evidence type="ECO:0000256" key="16">
    <source>
        <dbReference type="SAM" id="SignalP"/>
    </source>
</evidence>
<feature type="domain" description="GH11" evidence="18">
    <location>
        <begin position="33"/>
        <end position="221"/>
    </location>
</feature>
<evidence type="ECO:0000259" key="17">
    <source>
        <dbReference type="PROSITE" id="PS51164"/>
    </source>
</evidence>
<evidence type="ECO:0000256" key="1">
    <source>
        <dbReference type="ARBA" id="ARBA00000681"/>
    </source>
</evidence>
<keyword evidence="10 13" id="KW-0119">Carbohydrate metabolism</keyword>
<evidence type="ECO:0000256" key="8">
    <source>
        <dbReference type="ARBA" id="ARBA00022729"/>
    </source>
</evidence>
<dbReference type="RefSeq" id="XP_062735799.1">
    <property type="nucleotide sequence ID" value="XM_062877105.1"/>
</dbReference>
<evidence type="ECO:0000256" key="7">
    <source>
        <dbReference type="ARBA" id="ARBA00022651"/>
    </source>
</evidence>
<keyword evidence="20" id="KW-1185">Reference proteome</keyword>
<dbReference type="SMART" id="SM00236">
    <property type="entry name" value="fCBD"/>
    <property type="match status" value="1"/>
</dbReference>
<sequence length="287" mass="30393">MVTISSLLVAAATVATGVFAAPGELPGLAKRQTYTTSATGTHNGYYFSFWTDGGPNVRYTNEAGGQYSVSWSGNGNWVGGKGWNPGTARTINYTGTYQPNGNSYLAIYGWTRNPLVEYYVVENFGTYNPSSGATRMGSVVDGGATYDIYRSTRVQQPSIEGTRTFDQYWSVRQQKRTGGSVNMATHFAAWERAGLRLGTHDYQVVATEGYFSSGSATINVGGSSGGAQPQPEPQPSTNPNPGNGGGGGGSNCAARWGQCGGQGWNGPTCCESGTTCRSSNQWYSQCL</sequence>
<evidence type="ECO:0000256" key="3">
    <source>
        <dbReference type="ARBA" id="ARBA00004851"/>
    </source>
</evidence>
<feature type="active site" description="Proton donor" evidence="13">
    <location>
        <position position="208"/>
    </location>
</feature>
<keyword evidence="11 13" id="KW-0326">Glycosidase</keyword>
<comment type="similarity">
    <text evidence="4 13 14">Belongs to the glycosyl hydrolase 11 (cellulase G) family.</text>
</comment>
<dbReference type="PANTHER" id="PTHR46828:SF3">
    <property type="entry name" value="ENDO-1,4-BETA-XYLANASE"/>
    <property type="match status" value="1"/>
</dbReference>
<dbReference type="PROSITE" id="PS51164">
    <property type="entry name" value="CBM1_2"/>
    <property type="match status" value="1"/>
</dbReference>
<evidence type="ECO:0000313" key="19">
    <source>
        <dbReference type="EMBL" id="KAK4646823.1"/>
    </source>
</evidence>
<evidence type="ECO:0000256" key="4">
    <source>
        <dbReference type="ARBA" id="ARBA00007792"/>
    </source>
</evidence>
<feature type="region of interest" description="Disordered" evidence="15">
    <location>
        <begin position="220"/>
        <end position="249"/>
    </location>
</feature>
<dbReference type="PROSITE" id="PS00777">
    <property type="entry name" value="GH11_2"/>
    <property type="match status" value="1"/>
</dbReference>
<feature type="active site" description="Nucleophile" evidence="13">
    <location>
        <position position="117"/>
    </location>
</feature>
<keyword evidence="12 13" id="KW-0624">Polysaccharide degradation</keyword>
<dbReference type="Pfam" id="PF00734">
    <property type="entry name" value="CBM_1"/>
    <property type="match status" value="1"/>
</dbReference>
<keyword evidence="8 16" id="KW-0732">Signal</keyword>
<evidence type="ECO:0000256" key="5">
    <source>
        <dbReference type="ARBA" id="ARBA00012590"/>
    </source>
</evidence>
<dbReference type="Proteomes" id="UP001322138">
    <property type="component" value="Unassembled WGS sequence"/>
</dbReference>
<dbReference type="InterPro" id="IPR033119">
    <property type="entry name" value="GH11_AS_2"/>
</dbReference>
<dbReference type="InterPro" id="IPR000254">
    <property type="entry name" value="CBD"/>
</dbReference>
<dbReference type="InterPro" id="IPR001137">
    <property type="entry name" value="Glyco_hydro_11"/>
</dbReference>
<keyword evidence="7 13" id="KW-0858">Xylan degradation</keyword>
<accession>A0ABR0FS84</accession>
<dbReference type="InterPro" id="IPR013319">
    <property type="entry name" value="GH11/12"/>
</dbReference>
<feature type="chain" id="PRO_5047324169" description="Endo-1,4-beta-xylanase" evidence="16">
    <location>
        <begin position="21"/>
        <end position="287"/>
    </location>
</feature>